<name>A0A7J0F6B9_9ERIC</name>
<sequence>MDLREIEFVGKSFQGESERVMRERMLYEASLNGNVESLNELLQQDRLTLARVLLTCFNETPLHIAAMQGHVNFAKALLSYKPDLVTELDSHGRSPLHLASANGYIEIVKLLLAADTGACTIRDEDGRTPLHLAAMKGRVEIVTELAEAKREVTRFVLDRGETVLHLCVVYNRLEALKVLVGMNIMADCVNVKDDDGNTILHIATMLKASGVEVNELNGSSITALDIIQHMPRDLKAVEIQELLVKAGGVMAKRISASMTKAAATTEQCLAVLAPQPSSVSTEAPISAQPPQRALDNLLKHLKEQDHQLNRKRDSLMVVATLIAAMAFQAGLSPPGGLWQEDKVDPVNQRKIQEAGKSIMADRKPYLYKAFWIPNTLSFVASLTIIFLLVSGLPTEKRVVLWILTATMWVTIISTTHAYIYALAIISPLDKGMTTVFHSSADTWLGVLGIVFLGHTYRFVIWIIRKVCKSRNQAQAQDIDQV</sequence>
<evidence type="ECO:0000256" key="7">
    <source>
        <dbReference type="PROSITE-ProRule" id="PRU00023"/>
    </source>
</evidence>
<keyword evidence="11" id="KW-1185">Reference proteome</keyword>
<dbReference type="InterPro" id="IPR002110">
    <property type="entry name" value="Ankyrin_rpt"/>
</dbReference>
<evidence type="ECO:0000256" key="4">
    <source>
        <dbReference type="ARBA" id="ARBA00022989"/>
    </source>
</evidence>
<dbReference type="PROSITE" id="PS50088">
    <property type="entry name" value="ANK_REPEAT"/>
    <property type="match status" value="3"/>
</dbReference>
<dbReference type="PRINTS" id="PR01415">
    <property type="entry name" value="ANKYRIN"/>
</dbReference>
<dbReference type="AlphaFoldDB" id="A0A7J0F6B9"/>
<feature type="repeat" description="ANK" evidence="7">
    <location>
        <begin position="91"/>
        <end position="112"/>
    </location>
</feature>
<evidence type="ECO:0000313" key="11">
    <source>
        <dbReference type="Proteomes" id="UP000585474"/>
    </source>
</evidence>
<evidence type="ECO:0000259" key="9">
    <source>
        <dbReference type="Pfam" id="PF13962"/>
    </source>
</evidence>
<accession>A0A7J0F6B9</accession>
<dbReference type="PANTHER" id="PTHR24186">
    <property type="entry name" value="PROTEIN PHOSPHATASE 1 REGULATORY SUBUNIT"/>
    <property type="match status" value="1"/>
</dbReference>
<protein>
    <recommendedName>
        <fullName evidence="9">PGG domain-containing protein</fullName>
    </recommendedName>
</protein>
<evidence type="ECO:0000256" key="5">
    <source>
        <dbReference type="ARBA" id="ARBA00023043"/>
    </source>
</evidence>
<dbReference type="OrthoDB" id="1585477at2759"/>
<evidence type="ECO:0000256" key="3">
    <source>
        <dbReference type="ARBA" id="ARBA00022737"/>
    </source>
</evidence>
<feature type="transmembrane region" description="Helical" evidence="8">
    <location>
        <begin position="443"/>
        <end position="463"/>
    </location>
</feature>
<feature type="domain" description="PGG" evidence="9">
    <location>
        <begin position="306"/>
        <end position="423"/>
    </location>
</feature>
<dbReference type="InterPro" id="IPR036770">
    <property type="entry name" value="Ankyrin_rpt-contain_sf"/>
</dbReference>
<dbReference type="PANTHER" id="PTHR24186:SF37">
    <property type="entry name" value="PGG DOMAIN-CONTAINING PROTEIN"/>
    <property type="match status" value="1"/>
</dbReference>
<dbReference type="Proteomes" id="UP000585474">
    <property type="component" value="Unassembled WGS sequence"/>
</dbReference>
<evidence type="ECO:0000256" key="1">
    <source>
        <dbReference type="ARBA" id="ARBA00004141"/>
    </source>
</evidence>
<evidence type="ECO:0000256" key="6">
    <source>
        <dbReference type="ARBA" id="ARBA00023136"/>
    </source>
</evidence>
<proteinExistence type="predicted"/>
<feature type="repeat" description="ANK" evidence="7">
    <location>
        <begin position="57"/>
        <end position="84"/>
    </location>
</feature>
<dbReference type="Gene3D" id="1.25.40.20">
    <property type="entry name" value="Ankyrin repeat-containing domain"/>
    <property type="match status" value="1"/>
</dbReference>
<dbReference type="PROSITE" id="PS50297">
    <property type="entry name" value="ANK_REP_REGION"/>
    <property type="match status" value="3"/>
</dbReference>
<dbReference type="GO" id="GO:0005886">
    <property type="term" value="C:plasma membrane"/>
    <property type="evidence" value="ECO:0007669"/>
    <property type="project" value="TreeGrafter"/>
</dbReference>
<reference evidence="10 11" key="1">
    <citation type="submission" date="2019-07" db="EMBL/GenBank/DDBJ databases">
        <title>De Novo Assembly of kiwifruit Actinidia rufa.</title>
        <authorList>
            <person name="Sugita-Konishi S."/>
            <person name="Sato K."/>
            <person name="Mori E."/>
            <person name="Abe Y."/>
            <person name="Kisaki G."/>
            <person name="Hamano K."/>
            <person name="Suezawa K."/>
            <person name="Otani M."/>
            <person name="Fukuda T."/>
            <person name="Manabe T."/>
            <person name="Gomi K."/>
            <person name="Tabuchi M."/>
            <person name="Akimitsu K."/>
            <person name="Kataoka I."/>
        </authorList>
    </citation>
    <scope>NUCLEOTIDE SEQUENCE [LARGE SCALE GENOMIC DNA]</scope>
    <source>
        <strain evidence="11">cv. Fuchu</strain>
    </source>
</reference>
<dbReference type="EMBL" id="BJWL01000009">
    <property type="protein sequence ID" value="GFY93976.1"/>
    <property type="molecule type" value="Genomic_DNA"/>
</dbReference>
<evidence type="ECO:0000313" key="10">
    <source>
        <dbReference type="EMBL" id="GFY93976.1"/>
    </source>
</evidence>
<keyword evidence="3" id="KW-0677">Repeat</keyword>
<keyword evidence="4 8" id="KW-1133">Transmembrane helix</keyword>
<evidence type="ECO:0000256" key="2">
    <source>
        <dbReference type="ARBA" id="ARBA00022692"/>
    </source>
</evidence>
<feature type="repeat" description="ANK" evidence="7">
    <location>
        <begin position="125"/>
        <end position="147"/>
    </location>
</feature>
<feature type="transmembrane region" description="Helical" evidence="8">
    <location>
        <begin position="369"/>
        <end position="389"/>
    </location>
</feature>
<keyword evidence="2 8" id="KW-0812">Transmembrane</keyword>
<dbReference type="Pfam" id="PF12796">
    <property type="entry name" value="Ank_2"/>
    <property type="match status" value="2"/>
</dbReference>
<keyword evidence="5 7" id="KW-0040">ANK repeat</keyword>
<keyword evidence="6 8" id="KW-0472">Membrane</keyword>
<organism evidence="10 11">
    <name type="scientific">Actinidia rufa</name>
    <dbReference type="NCBI Taxonomy" id="165716"/>
    <lineage>
        <taxon>Eukaryota</taxon>
        <taxon>Viridiplantae</taxon>
        <taxon>Streptophyta</taxon>
        <taxon>Embryophyta</taxon>
        <taxon>Tracheophyta</taxon>
        <taxon>Spermatophyta</taxon>
        <taxon>Magnoliopsida</taxon>
        <taxon>eudicotyledons</taxon>
        <taxon>Gunneridae</taxon>
        <taxon>Pentapetalae</taxon>
        <taxon>asterids</taxon>
        <taxon>Ericales</taxon>
        <taxon>Actinidiaceae</taxon>
        <taxon>Actinidia</taxon>
    </lineage>
</organism>
<comment type="subcellular location">
    <subcellularLocation>
        <location evidence="1">Membrane</location>
        <topology evidence="1">Multi-pass membrane protein</topology>
    </subcellularLocation>
</comment>
<evidence type="ECO:0000256" key="8">
    <source>
        <dbReference type="SAM" id="Phobius"/>
    </source>
</evidence>
<dbReference type="Pfam" id="PF13962">
    <property type="entry name" value="PGG"/>
    <property type="match status" value="1"/>
</dbReference>
<dbReference type="InterPro" id="IPR026961">
    <property type="entry name" value="PGG_dom"/>
</dbReference>
<dbReference type="SUPFAM" id="SSF48403">
    <property type="entry name" value="Ankyrin repeat"/>
    <property type="match status" value="1"/>
</dbReference>
<feature type="transmembrane region" description="Helical" evidence="8">
    <location>
        <begin position="398"/>
        <end position="423"/>
    </location>
</feature>
<dbReference type="SMART" id="SM00248">
    <property type="entry name" value="ANK"/>
    <property type="match status" value="6"/>
</dbReference>
<comment type="caution">
    <text evidence="10">The sequence shown here is derived from an EMBL/GenBank/DDBJ whole genome shotgun (WGS) entry which is preliminary data.</text>
</comment>
<gene>
    <name evidence="10" type="ORF">Acr_09g0004220</name>
</gene>